<keyword evidence="10" id="KW-1185">Reference proteome</keyword>
<feature type="transmembrane region" description="Helical" evidence="8">
    <location>
        <begin position="223"/>
        <end position="244"/>
    </location>
</feature>
<dbReference type="AlphaFoldDB" id="A0AAV7JJW3"/>
<feature type="transmembrane region" description="Helical" evidence="8">
    <location>
        <begin position="264"/>
        <end position="290"/>
    </location>
</feature>
<evidence type="ECO:0000256" key="8">
    <source>
        <dbReference type="SAM" id="Phobius"/>
    </source>
</evidence>
<feature type="transmembrane region" description="Helical" evidence="8">
    <location>
        <begin position="55"/>
        <end position="74"/>
    </location>
</feature>
<dbReference type="PANTHER" id="PTHR31158">
    <property type="entry name" value="DUAL OXIDASE 2"/>
    <property type="match status" value="1"/>
</dbReference>
<feature type="compositionally biased region" description="Basic residues" evidence="7">
    <location>
        <begin position="348"/>
        <end position="360"/>
    </location>
</feature>
<feature type="transmembrane region" description="Helical" evidence="8">
    <location>
        <begin position="28"/>
        <end position="48"/>
    </location>
</feature>
<evidence type="ECO:0000256" key="7">
    <source>
        <dbReference type="SAM" id="MobiDB-lite"/>
    </source>
</evidence>
<dbReference type="EMBL" id="JAKMXF010000322">
    <property type="protein sequence ID" value="KAI6649086.1"/>
    <property type="molecule type" value="Genomic_DNA"/>
</dbReference>
<evidence type="ECO:0000256" key="2">
    <source>
        <dbReference type="ARBA" id="ARBA00009816"/>
    </source>
</evidence>
<proteinExistence type="inferred from homology"/>
<comment type="caution">
    <text evidence="9">The sequence shown here is derived from an EMBL/GenBank/DDBJ whole genome shotgun (WGS) entry which is preliminary data.</text>
</comment>
<feature type="region of interest" description="Disordered" evidence="7">
    <location>
        <begin position="347"/>
        <end position="378"/>
    </location>
</feature>
<keyword evidence="3 8" id="KW-0812">Transmembrane</keyword>
<accession>A0AAV7JJW3</accession>
<dbReference type="GO" id="GO:0015031">
    <property type="term" value="P:protein transport"/>
    <property type="evidence" value="ECO:0007669"/>
    <property type="project" value="InterPro"/>
</dbReference>
<evidence type="ECO:0000256" key="4">
    <source>
        <dbReference type="ARBA" id="ARBA00022989"/>
    </source>
</evidence>
<evidence type="ECO:0000256" key="3">
    <source>
        <dbReference type="ARBA" id="ARBA00022692"/>
    </source>
</evidence>
<dbReference type="GO" id="GO:0005789">
    <property type="term" value="C:endoplasmic reticulum membrane"/>
    <property type="evidence" value="ECO:0007669"/>
    <property type="project" value="InterPro"/>
</dbReference>
<keyword evidence="4 8" id="KW-1133">Transmembrane helix</keyword>
<name>A0AAV7JJW3_9METZ</name>
<sequence>MGNAFRYTPFPTYYPDFRVPVTADTVDAGIILAYVTVFFAFLVVLPGIRGWLPKLFILMRVTFAIWLGLMISLGNFGMEWEIGDIVTTTQYKAFTPIELHDAHIGIKMGLRGINITLTAPEGNEYGETINYNERFFWTWDQGRLGFGTQAGEIAQQFRDGQWRGKPYPILWIVEYFTIDGEQIRWGRKYRTSGWYVHAGLWVCFCLWAIMCVLFLFSIRSGGWILTLIGALMVLCIIIWSTNNINDPEIEFPFEDAILRLHYGAHWYLTLFTGLISVGLGIAIVLLDIFFPIQIAAFFGIDPLITEGVLATREDDDEEEEETKPRNRLQKTIYNLTKGNEKVREFRTTRIKGRTQRSGRSVRKENNEVQLEKLTEAST</sequence>
<comment type="subcellular location">
    <subcellularLocation>
        <location evidence="1">Membrane</location>
        <topology evidence="1">Multi-pass membrane protein</topology>
    </subcellularLocation>
</comment>
<comment type="similarity">
    <text evidence="2">Belongs to the DUOXA family.</text>
</comment>
<keyword evidence="6" id="KW-0325">Glycoprotein</keyword>
<dbReference type="InterPro" id="IPR018469">
    <property type="entry name" value="Dual_oxidase_maturation_fac"/>
</dbReference>
<reference evidence="9 10" key="1">
    <citation type="journal article" date="2023" name="BMC Biol.">
        <title>The compact genome of the sponge Oopsacas minuta (Hexactinellida) is lacking key metazoan core genes.</title>
        <authorList>
            <person name="Santini S."/>
            <person name="Schenkelaars Q."/>
            <person name="Jourda C."/>
            <person name="Duchesne M."/>
            <person name="Belahbib H."/>
            <person name="Rocher C."/>
            <person name="Selva M."/>
            <person name="Riesgo A."/>
            <person name="Vervoort M."/>
            <person name="Leys S.P."/>
            <person name="Kodjabachian L."/>
            <person name="Le Bivic A."/>
            <person name="Borchiellini C."/>
            <person name="Claverie J.M."/>
            <person name="Renard E."/>
        </authorList>
    </citation>
    <scope>NUCLEOTIDE SEQUENCE [LARGE SCALE GENOMIC DNA]</scope>
    <source>
        <strain evidence="9">SPO-2</strain>
    </source>
</reference>
<feature type="transmembrane region" description="Helical" evidence="8">
    <location>
        <begin position="194"/>
        <end position="216"/>
    </location>
</feature>
<dbReference type="Pfam" id="PF10204">
    <property type="entry name" value="DuoxA"/>
    <property type="match status" value="1"/>
</dbReference>
<protein>
    <submittedName>
        <fullName evidence="9">Dual oxidase maturation factor 1</fullName>
    </submittedName>
</protein>
<evidence type="ECO:0000313" key="9">
    <source>
        <dbReference type="EMBL" id="KAI6649086.1"/>
    </source>
</evidence>
<dbReference type="Proteomes" id="UP001165289">
    <property type="component" value="Unassembled WGS sequence"/>
</dbReference>
<evidence type="ECO:0000256" key="1">
    <source>
        <dbReference type="ARBA" id="ARBA00004141"/>
    </source>
</evidence>
<keyword evidence="5 8" id="KW-0472">Membrane</keyword>
<dbReference type="PANTHER" id="PTHR31158:SF1">
    <property type="entry name" value="DOXA1 FACTOR-RELATED"/>
    <property type="match status" value="1"/>
</dbReference>
<gene>
    <name evidence="9" type="ORF">LOD99_6807</name>
</gene>
<evidence type="ECO:0000313" key="10">
    <source>
        <dbReference type="Proteomes" id="UP001165289"/>
    </source>
</evidence>
<organism evidence="9 10">
    <name type="scientific">Oopsacas minuta</name>
    <dbReference type="NCBI Taxonomy" id="111878"/>
    <lineage>
        <taxon>Eukaryota</taxon>
        <taxon>Metazoa</taxon>
        <taxon>Porifera</taxon>
        <taxon>Hexactinellida</taxon>
        <taxon>Hexasterophora</taxon>
        <taxon>Lyssacinosida</taxon>
        <taxon>Leucopsacidae</taxon>
        <taxon>Oopsacas</taxon>
    </lineage>
</organism>
<evidence type="ECO:0000256" key="6">
    <source>
        <dbReference type="ARBA" id="ARBA00023180"/>
    </source>
</evidence>
<feature type="compositionally biased region" description="Basic and acidic residues" evidence="7">
    <location>
        <begin position="361"/>
        <end position="378"/>
    </location>
</feature>
<evidence type="ECO:0000256" key="5">
    <source>
        <dbReference type="ARBA" id="ARBA00023136"/>
    </source>
</evidence>